<sequence>MRKTHWMLTAFQESAAADHLPVEKSEIPNLCCPLVISTLVTVLRRLNIAYFFTDFEVERLIAGLAIKLGCPVMSRDSDFFIFSNYWGETCGYCAIQPLPFNVQPKLFEDNLCADCAQKEISRQLYKQSQKRNKNYCYYLEATSFAPEQGAFSRLAAPLRPVFAVLWGNDYVPLRYFDPYLPSTVTDAVNADGCFDILQKMENLISWLSSFGSSLQEPINYVLSRVPPAKRAEAEETFFTALSLYCIDCKRDLERYGKFTGFAASKFLTDASATPSSKNSANSTAAEYAKRARQILLGGQGETVIPDLTEKWPKALREYFRTQPTFRLFNAVYSFPHLCGFGIQDMRLAERADFCAQGLRQLIYSVIFHLEKGDRRNLHGVKGPTARAQVAEIKINTEGQPEWTAVQLLPLQITTPLRLLKSVSGETNLNFACIHIYAQLQVTYCTLITLVAVLTSTMASREPVDFGSNDEATLCFPSGRLAYRLAVRLSLLPQNERQKELCE</sequence>
<gene>
    <name evidence="2" type="ORF">DILT_LOCUS14024</name>
</gene>
<evidence type="ECO:0000313" key="2">
    <source>
        <dbReference type="EMBL" id="VDN22302.1"/>
    </source>
</evidence>
<organism evidence="2 3">
    <name type="scientific">Dibothriocephalus latus</name>
    <name type="common">Fish tapeworm</name>
    <name type="synonym">Diphyllobothrium latum</name>
    <dbReference type="NCBI Taxonomy" id="60516"/>
    <lineage>
        <taxon>Eukaryota</taxon>
        <taxon>Metazoa</taxon>
        <taxon>Spiralia</taxon>
        <taxon>Lophotrochozoa</taxon>
        <taxon>Platyhelminthes</taxon>
        <taxon>Cestoda</taxon>
        <taxon>Eucestoda</taxon>
        <taxon>Diphyllobothriidea</taxon>
        <taxon>Diphyllobothriidae</taxon>
        <taxon>Dibothriocephalus</taxon>
    </lineage>
</organism>
<reference evidence="2 3" key="1">
    <citation type="submission" date="2018-11" db="EMBL/GenBank/DDBJ databases">
        <authorList>
            <consortium name="Pathogen Informatics"/>
        </authorList>
    </citation>
    <scope>NUCLEOTIDE SEQUENCE [LARGE SCALE GENOMIC DNA]</scope>
</reference>
<evidence type="ECO:0008006" key="4">
    <source>
        <dbReference type="Google" id="ProtNLM"/>
    </source>
</evidence>
<feature type="non-terminal residue" evidence="2">
    <location>
        <position position="502"/>
    </location>
</feature>
<dbReference type="InterPro" id="IPR026832">
    <property type="entry name" value="Asteroid"/>
</dbReference>
<dbReference type="Proteomes" id="UP000281553">
    <property type="component" value="Unassembled WGS sequence"/>
</dbReference>
<dbReference type="AlphaFoldDB" id="A0A3P7PR71"/>
<dbReference type="EMBL" id="UYRU01072465">
    <property type="protein sequence ID" value="VDN22302.1"/>
    <property type="molecule type" value="Genomic_DNA"/>
</dbReference>
<dbReference type="OrthoDB" id="25987at2759"/>
<dbReference type="InterPro" id="IPR029060">
    <property type="entry name" value="PIN-like_dom_sf"/>
</dbReference>
<name>A0A3P7PR71_DIBLA</name>
<proteinExistence type="inferred from homology"/>
<protein>
    <recommendedName>
        <fullName evidence="4">Asteroid domain-containing protein</fullName>
    </recommendedName>
</protein>
<evidence type="ECO:0000313" key="3">
    <source>
        <dbReference type="Proteomes" id="UP000281553"/>
    </source>
</evidence>
<keyword evidence="3" id="KW-1185">Reference proteome</keyword>
<comment type="similarity">
    <text evidence="1">Belongs to the asteroid family.</text>
</comment>
<evidence type="ECO:0000256" key="1">
    <source>
        <dbReference type="ARBA" id="ARBA00007398"/>
    </source>
</evidence>
<dbReference type="PANTHER" id="PTHR15665:SF1">
    <property type="entry name" value="PROTEIN ASTEROID HOMOLOG 1"/>
    <property type="match status" value="1"/>
</dbReference>
<dbReference type="SUPFAM" id="SSF88723">
    <property type="entry name" value="PIN domain-like"/>
    <property type="match status" value="1"/>
</dbReference>
<accession>A0A3P7PR71</accession>
<dbReference type="PANTHER" id="PTHR15665">
    <property type="entry name" value="ASTEROID PROTEIN"/>
    <property type="match status" value="1"/>
</dbReference>